<dbReference type="OrthoDB" id="1738613at2759"/>
<reference evidence="2" key="1">
    <citation type="journal article" date="2019" name="Plant Biotechnol. J.">
        <title>Genome sequencing of the Australian wild diploid species Gossypium australe highlights disease resistance and delayed gland morphogenesis.</title>
        <authorList>
            <person name="Cai Y."/>
            <person name="Cai X."/>
            <person name="Wang Q."/>
            <person name="Wang P."/>
            <person name="Zhang Y."/>
            <person name="Cai C."/>
            <person name="Xu Y."/>
            <person name="Wang K."/>
            <person name="Zhou Z."/>
            <person name="Wang C."/>
            <person name="Geng S."/>
            <person name="Li B."/>
            <person name="Dong Q."/>
            <person name="Hou Y."/>
            <person name="Wang H."/>
            <person name="Ai P."/>
            <person name="Liu Z."/>
            <person name="Yi F."/>
            <person name="Sun M."/>
            <person name="An G."/>
            <person name="Cheng J."/>
            <person name="Zhang Y."/>
            <person name="Shi Q."/>
            <person name="Xie Y."/>
            <person name="Shi X."/>
            <person name="Chang Y."/>
            <person name="Huang F."/>
            <person name="Chen Y."/>
            <person name="Hong S."/>
            <person name="Mi L."/>
            <person name="Sun Q."/>
            <person name="Zhang L."/>
            <person name="Zhou B."/>
            <person name="Peng R."/>
            <person name="Zhang X."/>
            <person name="Liu F."/>
        </authorList>
    </citation>
    <scope>NUCLEOTIDE SEQUENCE [LARGE SCALE GENOMIC DNA]</scope>
    <source>
        <strain evidence="2">cv. PA1801</strain>
    </source>
</reference>
<organism evidence="1 2">
    <name type="scientific">Gossypium australe</name>
    <dbReference type="NCBI Taxonomy" id="47621"/>
    <lineage>
        <taxon>Eukaryota</taxon>
        <taxon>Viridiplantae</taxon>
        <taxon>Streptophyta</taxon>
        <taxon>Embryophyta</taxon>
        <taxon>Tracheophyta</taxon>
        <taxon>Spermatophyta</taxon>
        <taxon>Magnoliopsida</taxon>
        <taxon>eudicotyledons</taxon>
        <taxon>Gunneridae</taxon>
        <taxon>Pentapetalae</taxon>
        <taxon>rosids</taxon>
        <taxon>malvids</taxon>
        <taxon>Malvales</taxon>
        <taxon>Malvaceae</taxon>
        <taxon>Malvoideae</taxon>
        <taxon>Gossypium</taxon>
    </lineage>
</organism>
<gene>
    <name evidence="1" type="ORF">EPI10_010939</name>
</gene>
<evidence type="ECO:0000313" key="2">
    <source>
        <dbReference type="Proteomes" id="UP000325315"/>
    </source>
</evidence>
<dbReference type="EMBL" id="SMMG02000004">
    <property type="protein sequence ID" value="KAA3477018.1"/>
    <property type="molecule type" value="Genomic_DNA"/>
</dbReference>
<sequence length="120" mass="14253">MKCSHFLAIHISYYLQRLAEIYVAEIVWLYGMPVSITLDLDPRFKSWERYLLLVEFIYNNSYQASIQIAHFEALYGRRFPTPLCWVQLYEKKIIGPELVCETEDRVKLICEKLKAASDRK</sequence>
<dbReference type="Gene3D" id="3.30.420.10">
    <property type="entry name" value="Ribonuclease H-like superfamily/Ribonuclease H"/>
    <property type="match status" value="1"/>
</dbReference>
<accession>A0A5B6W720</accession>
<dbReference type="Proteomes" id="UP000325315">
    <property type="component" value="Unassembled WGS sequence"/>
</dbReference>
<comment type="caution">
    <text evidence="1">The sequence shown here is derived from an EMBL/GenBank/DDBJ whole genome shotgun (WGS) entry which is preliminary data.</text>
</comment>
<name>A0A5B6W720_9ROSI</name>
<proteinExistence type="predicted"/>
<dbReference type="PANTHER" id="PTHR45835">
    <property type="entry name" value="YALI0A06105P"/>
    <property type="match status" value="1"/>
</dbReference>
<evidence type="ECO:0000313" key="1">
    <source>
        <dbReference type="EMBL" id="KAA3477018.1"/>
    </source>
</evidence>
<dbReference type="InterPro" id="IPR036397">
    <property type="entry name" value="RNaseH_sf"/>
</dbReference>
<keyword evidence="2" id="KW-1185">Reference proteome</keyword>
<protein>
    <submittedName>
        <fullName evidence="1">Retrotransposable element Tf2</fullName>
    </submittedName>
</protein>
<dbReference type="AlphaFoldDB" id="A0A5B6W720"/>
<dbReference type="GO" id="GO:0003676">
    <property type="term" value="F:nucleic acid binding"/>
    <property type="evidence" value="ECO:0007669"/>
    <property type="project" value="InterPro"/>
</dbReference>
<dbReference type="PANTHER" id="PTHR45835:SF99">
    <property type="entry name" value="CHROMO DOMAIN-CONTAINING PROTEIN-RELATED"/>
    <property type="match status" value="1"/>
</dbReference>